<evidence type="ECO:0000256" key="1">
    <source>
        <dbReference type="ARBA" id="ARBA00022741"/>
    </source>
</evidence>
<dbReference type="Proteomes" id="UP001589568">
    <property type="component" value="Unassembled WGS sequence"/>
</dbReference>
<dbReference type="InterPro" id="IPR000792">
    <property type="entry name" value="Tscrpt_reg_LuxR_C"/>
</dbReference>
<dbReference type="CDD" id="cd06170">
    <property type="entry name" value="LuxR_C_like"/>
    <property type="match status" value="1"/>
</dbReference>
<dbReference type="SUPFAM" id="SSF48452">
    <property type="entry name" value="TPR-like"/>
    <property type="match status" value="1"/>
</dbReference>
<evidence type="ECO:0000259" key="3">
    <source>
        <dbReference type="PROSITE" id="PS50043"/>
    </source>
</evidence>
<sequence>MGTAARTIVGRDTERRRLDELVGRARNGEGGVLVLRGEAGIGKSVLLDHVRGAARGMRVVEASGAEFETEFPFAGLHQLCAPLLSDVDLPEPLRTALDAAFGLAEGTPEIFRVGMAALELLTSAADAHPLLCLVDDAHWLDDASLRVLTFLARRVAAEPVVMVLAARHGLDDLPGVELTGLTDDDAHRLLADTRTTLDQAVRDRVLAEAGGNPLALLELPGAGGFAMPATSSVASRVERSFSDRLAGLPPDVRLLLTVASADPTGDPGLLWAAAELLGVKAYAGAHAEASGLVVLGPGVRFCHPLARSAVYRAAAVDDRHAVHAALAGVTDPVRDQDRRAWHRAMAGSGPDEDVAAELDRSAARALARGGVAAAAAFHERAAALSRDQDRRVERTLAAAHAHLDAGAPDEAARLLTTVASDDDATVARVELMRGRIAFVRHRDGDGPAFMLSAARRLAATDPRRSRDCYLDAVEMALVVGRASGVMDMVVEAARSAPAVPGPPDLLDALVRLAAEGHRAASRPVREAVAASPLWTERPALAGMLAVELWDVGTHGVITDWVLARARETGSPLMLRLGLGMAAASAVHVGDFSAATSAIAEEEAVADAIGVAPLGYPRLHLAAMRGRAAEARTMIGTFTAEAAASGTGQTIANAHWAAAVLANGLADYPAALTAAREATRHGDLFVTAIALPELVEAAARSGDHETAEAALTSLTERTEGSGTPWALGVGAYARALVTGDEADHRAALDHLEATSLAPYLARAHLLYGEWLRRQGRRRDARTRLRAARERLSDIGMTAFADRATAELRAAGEDVRGRTTGDTDDLTAQETHIARLVAGGATSKEVAGRLFISPRTVDAHLRNIFRKLGITSRRQLRELPTLR</sequence>
<dbReference type="RefSeq" id="WP_379484467.1">
    <property type="nucleotide sequence ID" value="NZ_JBHMCF010000038.1"/>
</dbReference>
<organism evidence="4 5">
    <name type="scientific">Nonomuraea salmonea</name>
    <dbReference type="NCBI Taxonomy" id="46181"/>
    <lineage>
        <taxon>Bacteria</taxon>
        <taxon>Bacillati</taxon>
        <taxon>Actinomycetota</taxon>
        <taxon>Actinomycetes</taxon>
        <taxon>Streptosporangiales</taxon>
        <taxon>Streptosporangiaceae</taxon>
        <taxon>Nonomuraea</taxon>
    </lineage>
</organism>
<dbReference type="SUPFAM" id="SSF52540">
    <property type="entry name" value="P-loop containing nucleoside triphosphate hydrolases"/>
    <property type="match status" value="1"/>
</dbReference>
<dbReference type="PRINTS" id="PR00038">
    <property type="entry name" value="HTHLUXR"/>
</dbReference>
<dbReference type="InterPro" id="IPR041664">
    <property type="entry name" value="AAA_16"/>
</dbReference>
<dbReference type="InterPro" id="IPR027417">
    <property type="entry name" value="P-loop_NTPase"/>
</dbReference>
<dbReference type="Gene3D" id="1.10.10.10">
    <property type="entry name" value="Winged helix-like DNA-binding domain superfamily/Winged helix DNA-binding domain"/>
    <property type="match status" value="1"/>
</dbReference>
<dbReference type="PANTHER" id="PTHR16305:SF35">
    <property type="entry name" value="TRANSCRIPTIONAL ACTIVATOR DOMAIN"/>
    <property type="match status" value="1"/>
</dbReference>
<reference evidence="4 5" key="1">
    <citation type="submission" date="2024-09" db="EMBL/GenBank/DDBJ databases">
        <authorList>
            <person name="Sun Q."/>
            <person name="Mori K."/>
        </authorList>
    </citation>
    <scope>NUCLEOTIDE SEQUENCE [LARGE SCALE GENOMIC DNA]</scope>
    <source>
        <strain evidence="4 5">JCM 3324</strain>
    </source>
</reference>
<protein>
    <submittedName>
        <fullName evidence="4">AAA family ATPase</fullName>
    </submittedName>
</protein>
<dbReference type="Pfam" id="PF00196">
    <property type="entry name" value="GerE"/>
    <property type="match status" value="1"/>
</dbReference>
<proteinExistence type="predicted"/>
<dbReference type="EMBL" id="JBHMCF010000038">
    <property type="protein sequence ID" value="MFB9474539.1"/>
    <property type="molecule type" value="Genomic_DNA"/>
</dbReference>
<comment type="caution">
    <text evidence="4">The sequence shown here is derived from an EMBL/GenBank/DDBJ whole genome shotgun (WGS) entry which is preliminary data.</text>
</comment>
<dbReference type="InterPro" id="IPR036388">
    <property type="entry name" value="WH-like_DNA-bd_sf"/>
</dbReference>
<dbReference type="InterPro" id="IPR016032">
    <property type="entry name" value="Sig_transdc_resp-reg_C-effctor"/>
</dbReference>
<dbReference type="Gene3D" id="1.25.40.10">
    <property type="entry name" value="Tetratricopeptide repeat domain"/>
    <property type="match status" value="1"/>
</dbReference>
<keyword evidence="5" id="KW-1185">Reference proteome</keyword>
<feature type="domain" description="HTH luxR-type" evidence="3">
    <location>
        <begin position="817"/>
        <end position="881"/>
    </location>
</feature>
<evidence type="ECO:0000256" key="2">
    <source>
        <dbReference type="ARBA" id="ARBA00022840"/>
    </source>
</evidence>
<evidence type="ECO:0000313" key="5">
    <source>
        <dbReference type="Proteomes" id="UP001589568"/>
    </source>
</evidence>
<accession>A0ABV5NW33</accession>
<dbReference type="SMART" id="SM00421">
    <property type="entry name" value="HTH_LUXR"/>
    <property type="match status" value="1"/>
</dbReference>
<keyword evidence="1" id="KW-0547">Nucleotide-binding</keyword>
<dbReference type="PROSITE" id="PS00622">
    <property type="entry name" value="HTH_LUXR_1"/>
    <property type="match status" value="1"/>
</dbReference>
<keyword evidence="2" id="KW-0067">ATP-binding</keyword>
<dbReference type="Pfam" id="PF13191">
    <property type="entry name" value="AAA_16"/>
    <property type="match status" value="1"/>
</dbReference>
<dbReference type="PROSITE" id="PS50043">
    <property type="entry name" value="HTH_LUXR_2"/>
    <property type="match status" value="1"/>
</dbReference>
<dbReference type="InterPro" id="IPR011990">
    <property type="entry name" value="TPR-like_helical_dom_sf"/>
</dbReference>
<dbReference type="SUPFAM" id="SSF46894">
    <property type="entry name" value="C-terminal effector domain of the bipartite response regulators"/>
    <property type="match status" value="1"/>
</dbReference>
<dbReference type="PANTHER" id="PTHR16305">
    <property type="entry name" value="TESTICULAR SOLUBLE ADENYLYL CYCLASE"/>
    <property type="match status" value="1"/>
</dbReference>
<name>A0ABV5NW33_9ACTN</name>
<gene>
    <name evidence="4" type="ORF">ACFFR3_34020</name>
</gene>
<evidence type="ECO:0000313" key="4">
    <source>
        <dbReference type="EMBL" id="MFB9474539.1"/>
    </source>
</evidence>